<sequence>MEGRPGESSTGGNSGHERVAEWIDLPQPGDEEAEESQDIEHEKLYNGEQHRILRELRWRYVNGILEDLEVVDRAGRKVPSQAIMLGSMTKKTFTPEPYYHLRGYLEQHPEACTMDFQYRRRFQFDKWPEDEKPPYRTIFEEIETKRRLTTFRAEIVEFLSKIESASRELGQKQQSGWPEIAKTEYVLCLGMGLITKAPSPADVVEATVARYMMANQLRLALETMLGKRIGVVIQRPFSHESENEEEFQNQLFNHIPHVDHADVKITYVDPLLAHQNLGARAAVVSVIPDDDVFPTLRCLSGSLPIARGSPSLILHQTFEEYLDLNPSEDRQGVENLQKKYDSRQFTVKPMPLLNLSIYNKLPPGRKRD</sequence>
<dbReference type="AlphaFoldDB" id="A0A6A5ZU07"/>
<accession>A0A6A5ZU07</accession>
<keyword evidence="3" id="KW-1185">Reference proteome</keyword>
<proteinExistence type="predicted"/>
<name>A0A6A5ZU07_9PLEO</name>
<protein>
    <submittedName>
        <fullName evidence="2">Uncharacterized protein</fullName>
    </submittedName>
</protein>
<reference evidence="2" key="1">
    <citation type="journal article" date="2020" name="Stud. Mycol.">
        <title>101 Dothideomycetes genomes: a test case for predicting lifestyles and emergence of pathogens.</title>
        <authorList>
            <person name="Haridas S."/>
            <person name="Albert R."/>
            <person name="Binder M."/>
            <person name="Bloem J."/>
            <person name="Labutti K."/>
            <person name="Salamov A."/>
            <person name="Andreopoulos B."/>
            <person name="Baker S."/>
            <person name="Barry K."/>
            <person name="Bills G."/>
            <person name="Bluhm B."/>
            <person name="Cannon C."/>
            <person name="Castanera R."/>
            <person name="Culley D."/>
            <person name="Daum C."/>
            <person name="Ezra D."/>
            <person name="Gonzalez J."/>
            <person name="Henrissat B."/>
            <person name="Kuo A."/>
            <person name="Liang C."/>
            <person name="Lipzen A."/>
            <person name="Lutzoni F."/>
            <person name="Magnuson J."/>
            <person name="Mondo S."/>
            <person name="Nolan M."/>
            <person name="Ohm R."/>
            <person name="Pangilinan J."/>
            <person name="Park H.-J."/>
            <person name="Ramirez L."/>
            <person name="Alfaro M."/>
            <person name="Sun H."/>
            <person name="Tritt A."/>
            <person name="Yoshinaga Y."/>
            <person name="Zwiers L.-H."/>
            <person name="Turgeon B."/>
            <person name="Goodwin S."/>
            <person name="Spatafora J."/>
            <person name="Crous P."/>
            <person name="Grigoriev I."/>
        </authorList>
    </citation>
    <scope>NUCLEOTIDE SEQUENCE</scope>
    <source>
        <strain evidence="2">CBS 627.86</strain>
    </source>
</reference>
<organism evidence="2 3">
    <name type="scientific">Lophiotrema nucula</name>
    <dbReference type="NCBI Taxonomy" id="690887"/>
    <lineage>
        <taxon>Eukaryota</taxon>
        <taxon>Fungi</taxon>
        <taxon>Dikarya</taxon>
        <taxon>Ascomycota</taxon>
        <taxon>Pezizomycotina</taxon>
        <taxon>Dothideomycetes</taxon>
        <taxon>Pleosporomycetidae</taxon>
        <taxon>Pleosporales</taxon>
        <taxon>Lophiotremataceae</taxon>
        <taxon>Lophiotrema</taxon>
    </lineage>
</organism>
<gene>
    <name evidence="2" type="ORF">BDV96DRAFT_639135</name>
</gene>
<dbReference type="Proteomes" id="UP000799770">
    <property type="component" value="Unassembled WGS sequence"/>
</dbReference>
<dbReference type="EMBL" id="ML977310">
    <property type="protein sequence ID" value="KAF2122555.1"/>
    <property type="molecule type" value="Genomic_DNA"/>
</dbReference>
<evidence type="ECO:0000313" key="2">
    <source>
        <dbReference type="EMBL" id="KAF2122555.1"/>
    </source>
</evidence>
<evidence type="ECO:0000313" key="3">
    <source>
        <dbReference type="Proteomes" id="UP000799770"/>
    </source>
</evidence>
<evidence type="ECO:0000256" key="1">
    <source>
        <dbReference type="SAM" id="MobiDB-lite"/>
    </source>
</evidence>
<feature type="region of interest" description="Disordered" evidence="1">
    <location>
        <begin position="1"/>
        <end position="38"/>
    </location>
</feature>